<feature type="binding site" evidence="13">
    <location>
        <position position="333"/>
    </location>
    <ligand>
        <name>heme b</name>
        <dbReference type="ChEBI" id="CHEBI:60344"/>
    </ligand>
</feature>
<dbReference type="GO" id="GO:0004325">
    <property type="term" value="F:ferrochelatase activity"/>
    <property type="evidence" value="ECO:0007669"/>
    <property type="project" value="UniProtKB-EC"/>
</dbReference>
<keyword evidence="3 15" id="KW-0575">Peroxidase</keyword>
<evidence type="ECO:0000256" key="9">
    <source>
        <dbReference type="ARBA" id="ARBA00023239"/>
    </source>
</evidence>
<dbReference type="EMBL" id="JAAIYP010000007">
    <property type="protein sequence ID" value="NFV78802.1"/>
    <property type="molecule type" value="Genomic_DNA"/>
</dbReference>
<keyword evidence="9" id="KW-0456">Lyase</keyword>
<proteinExistence type="inferred from homology"/>
<comment type="subcellular location">
    <subcellularLocation>
        <location evidence="1">Cell envelope</location>
    </subcellularLocation>
</comment>
<dbReference type="Pfam" id="PF04261">
    <property type="entry name" value="Dyp_perox_N"/>
    <property type="match status" value="1"/>
</dbReference>
<comment type="caution">
    <text evidence="19">The sequence shown here is derived from an EMBL/GenBank/DDBJ whole genome shotgun (WGS) entry which is preliminary data.</text>
</comment>
<evidence type="ECO:0000259" key="18">
    <source>
        <dbReference type="Pfam" id="PF20628"/>
    </source>
</evidence>
<dbReference type="PROSITE" id="PS51404">
    <property type="entry name" value="DYP_PEROXIDASE"/>
    <property type="match status" value="1"/>
</dbReference>
<feature type="compositionally biased region" description="Basic and acidic residues" evidence="16">
    <location>
        <begin position="293"/>
        <end position="305"/>
    </location>
</feature>
<keyword evidence="7 15" id="KW-0560">Oxidoreductase</keyword>
<dbReference type="PANTHER" id="PTHR30521">
    <property type="entry name" value="DEFERROCHELATASE/PEROXIDASE"/>
    <property type="match status" value="1"/>
</dbReference>
<feature type="binding site" evidence="14">
    <location>
        <begin position="222"/>
        <end position="224"/>
    </location>
    <ligand>
        <name>protoporphyrin IX</name>
        <dbReference type="ChEBI" id="CHEBI:57306"/>
    </ligand>
</feature>
<dbReference type="NCBIfam" id="TIGR01412">
    <property type="entry name" value="tat_substr_1"/>
    <property type="match status" value="1"/>
</dbReference>
<dbReference type="Pfam" id="PF20628">
    <property type="entry name" value="Dyp_perox_C"/>
    <property type="match status" value="1"/>
</dbReference>
<gene>
    <name evidence="19" type="primary">efeB</name>
    <name evidence="19" type="ORF">G4223_01550</name>
</gene>
<comment type="catalytic activity">
    <reaction evidence="12">
        <text>heme b + 2 H(+) = protoporphyrin IX + Fe(2+)</text>
        <dbReference type="Rhea" id="RHEA:22584"/>
        <dbReference type="ChEBI" id="CHEBI:15378"/>
        <dbReference type="ChEBI" id="CHEBI:29033"/>
        <dbReference type="ChEBI" id="CHEBI:57306"/>
        <dbReference type="ChEBI" id="CHEBI:60344"/>
        <dbReference type="EC" id="4.98.1.1"/>
    </reaction>
    <physiologicalReaction direction="left-to-right" evidence="12">
        <dbReference type="Rhea" id="RHEA:22585"/>
    </physiologicalReaction>
</comment>
<dbReference type="SUPFAM" id="SSF54909">
    <property type="entry name" value="Dimeric alpha+beta barrel"/>
    <property type="match status" value="1"/>
</dbReference>
<dbReference type="GO" id="GO:0033212">
    <property type="term" value="P:iron import into cell"/>
    <property type="evidence" value="ECO:0007669"/>
    <property type="project" value="InterPro"/>
</dbReference>
<evidence type="ECO:0000256" key="14">
    <source>
        <dbReference type="PIRSR" id="PIRSR606313-2"/>
    </source>
</evidence>
<evidence type="ECO:0000256" key="16">
    <source>
        <dbReference type="SAM" id="MobiDB-lite"/>
    </source>
</evidence>
<dbReference type="PROSITE" id="PS51318">
    <property type="entry name" value="TAT"/>
    <property type="match status" value="1"/>
</dbReference>
<evidence type="ECO:0000313" key="20">
    <source>
        <dbReference type="Proteomes" id="UP000480684"/>
    </source>
</evidence>
<evidence type="ECO:0000256" key="11">
    <source>
        <dbReference type="ARBA" id="ARBA00033775"/>
    </source>
</evidence>
<accession>A0A7C9QRN3</accession>
<evidence type="ECO:0000256" key="1">
    <source>
        <dbReference type="ARBA" id="ARBA00004196"/>
    </source>
</evidence>
<keyword evidence="4 13" id="KW-0349">Heme</keyword>
<dbReference type="RefSeq" id="WP_163674089.1">
    <property type="nucleotide sequence ID" value="NZ_JAAIYP010000007.1"/>
</dbReference>
<feature type="binding site" evidence="14">
    <location>
        <position position="282"/>
    </location>
    <ligand>
        <name>protoporphyrin IX</name>
        <dbReference type="ChEBI" id="CHEBI:57306"/>
    </ligand>
</feature>
<evidence type="ECO:0000256" key="7">
    <source>
        <dbReference type="ARBA" id="ARBA00023002"/>
    </source>
</evidence>
<keyword evidence="5 13" id="KW-0479">Metal-binding</keyword>
<evidence type="ECO:0000256" key="5">
    <source>
        <dbReference type="ARBA" id="ARBA00022723"/>
    </source>
</evidence>
<evidence type="ECO:0000256" key="13">
    <source>
        <dbReference type="PIRSR" id="PIRSR606313-1"/>
    </source>
</evidence>
<dbReference type="NCBIfam" id="TIGR01413">
    <property type="entry name" value="Dyp_perox_fam"/>
    <property type="match status" value="1"/>
</dbReference>
<protein>
    <recommendedName>
        <fullName evidence="10 15">Deferrochelatase</fullName>
        <ecNumber evidence="15">1.11.1.-</ecNumber>
    </recommendedName>
    <alternativeName>
        <fullName evidence="11 15">Peroxidase EfeB</fullName>
    </alternativeName>
</protein>
<evidence type="ECO:0000256" key="6">
    <source>
        <dbReference type="ARBA" id="ARBA00022729"/>
    </source>
</evidence>
<name>A0A7C9QRN3_9PROT</name>
<dbReference type="InterPro" id="IPR048328">
    <property type="entry name" value="Dyp_perox_C"/>
</dbReference>
<evidence type="ECO:0000256" key="2">
    <source>
        <dbReference type="ARBA" id="ARBA00005365"/>
    </source>
</evidence>
<dbReference type="InterPro" id="IPR006313">
    <property type="entry name" value="EfeB/EfeN"/>
</dbReference>
<feature type="domain" description="Dyp-type peroxidase N-terminal" evidence="17">
    <location>
        <begin position="49"/>
        <end position="200"/>
    </location>
</feature>
<dbReference type="GO" id="GO:0004601">
    <property type="term" value="F:peroxidase activity"/>
    <property type="evidence" value="ECO:0007669"/>
    <property type="project" value="UniProtKB-KW"/>
</dbReference>
<feature type="binding site" evidence="13">
    <location>
        <position position="315"/>
    </location>
    <ligand>
        <name>heme b</name>
        <dbReference type="ChEBI" id="CHEBI:60344"/>
    </ligand>
</feature>
<evidence type="ECO:0000256" key="8">
    <source>
        <dbReference type="ARBA" id="ARBA00023004"/>
    </source>
</evidence>
<dbReference type="EC" id="1.11.1.-" evidence="15"/>
<dbReference type="InterPro" id="IPR048327">
    <property type="entry name" value="Dyp_perox_N"/>
</dbReference>
<feature type="region of interest" description="Disordered" evidence="16">
    <location>
        <begin position="284"/>
        <end position="305"/>
    </location>
</feature>
<evidence type="ECO:0000256" key="15">
    <source>
        <dbReference type="RuleBase" id="RU365017"/>
    </source>
</evidence>
<dbReference type="AlphaFoldDB" id="A0A7C9QRN3"/>
<evidence type="ECO:0000313" key="19">
    <source>
        <dbReference type="EMBL" id="NFV78802.1"/>
    </source>
</evidence>
<comment type="function">
    <text evidence="15">Involved in the recovery of exogenous heme iron. Extracts iron from heme while preserving the protoporphyrin ring intact.</text>
</comment>
<evidence type="ECO:0000256" key="3">
    <source>
        <dbReference type="ARBA" id="ARBA00022559"/>
    </source>
</evidence>
<dbReference type="InterPro" id="IPR006314">
    <property type="entry name" value="Dyp_peroxidase"/>
</dbReference>
<evidence type="ECO:0000256" key="12">
    <source>
        <dbReference type="ARBA" id="ARBA00048856"/>
    </source>
</evidence>
<feature type="binding site" evidence="13">
    <location>
        <begin position="222"/>
        <end position="224"/>
    </location>
    <ligand>
        <name>heme b</name>
        <dbReference type="ChEBI" id="CHEBI:60344"/>
    </ligand>
</feature>
<reference evidence="19 20" key="1">
    <citation type="submission" date="2020-02" db="EMBL/GenBank/DDBJ databases">
        <authorList>
            <person name="Dziuba M."/>
            <person name="Kuznetsov B."/>
            <person name="Mardanov A."/>
            <person name="Ravin N."/>
            <person name="Grouzdev D."/>
        </authorList>
    </citation>
    <scope>NUCLEOTIDE SEQUENCE [LARGE SCALE GENOMIC DNA]</scope>
    <source>
        <strain evidence="19 20">SpK</strain>
    </source>
</reference>
<dbReference type="InterPro" id="IPR006311">
    <property type="entry name" value="TAT_signal"/>
</dbReference>
<dbReference type="GO" id="GO:0005829">
    <property type="term" value="C:cytosol"/>
    <property type="evidence" value="ECO:0007669"/>
    <property type="project" value="TreeGrafter"/>
</dbReference>
<dbReference type="InterPro" id="IPR011008">
    <property type="entry name" value="Dimeric_a/b-barrel"/>
</dbReference>
<keyword evidence="20" id="KW-1185">Reference proteome</keyword>
<dbReference type="GO" id="GO:0046872">
    <property type="term" value="F:metal ion binding"/>
    <property type="evidence" value="ECO:0007669"/>
    <property type="project" value="UniProtKB-KW"/>
</dbReference>
<comment type="cofactor">
    <cofactor evidence="13 15">
        <name>heme b</name>
        <dbReference type="ChEBI" id="CHEBI:60344"/>
    </cofactor>
    <text evidence="13 15">Binds 1 heme b (iron(II)-protoporphyrin IX) group non-covalently per subunit.</text>
</comment>
<keyword evidence="8 13" id="KW-0408">Iron</keyword>
<dbReference type="GO" id="GO:0030313">
    <property type="term" value="C:cell envelope"/>
    <property type="evidence" value="ECO:0007669"/>
    <property type="project" value="UniProtKB-SubCell"/>
</dbReference>
<feature type="binding site" evidence="13">
    <location>
        <begin position="320"/>
        <end position="322"/>
    </location>
    <ligand>
        <name>heme b</name>
        <dbReference type="ChEBI" id="CHEBI:60344"/>
    </ligand>
</feature>
<organism evidence="19 20">
    <name type="scientific">Magnetospirillum aberrantis SpK</name>
    <dbReference type="NCBI Taxonomy" id="908842"/>
    <lineage>
        <taxon>Bacteria</taxon>
        <taxon>Pseudomonadati</taxon>
        <taxon>Pseudomonadota</taxon>
        <taxon>Alphaproteobacteria</taxon>
        <taxon>Rhodospirillales</taxon>
        <taxon>Rhodospirillaceae</taxon>
        <taxon>Magnetospirillum</taxon>
    </lineage>
</organism>
<evidence type="ECO:0000259" key="17">
    <source>
        <dbReference type="Pfam" id="PF04261"/>
    </source>
</evidence>
<keyword evidence="6" id="KW-0732">Signal</keyword>
<comment type="similarity">
    <text evidence="2">Belongs to the DyP-type peroxidase family. EfeB subfamily.</text>
</comment>
<dbReference type="Proteomes" id="UP000480684">
    <property type="component" value="Unassembled WGS sequence"/>
</dbReference>
<evidence type="ECO:0000256" key="10">
    <source>
        <dbReference type="ARBA" id="ARBA00033771"/>
    </source>
</evidence>
<dbReference type="GO" id="GO:0020037">
    <property type="term" value="F:heme binding"/>
    <property type="evidence" value="ECO:0007669"/>
    <property type="project" value="InterPro"/>
</dbReference>
<evidence type="ECO:0000256" key="4">
    <source>
        <dbReference type="ARBA" id="ARBA00022617"/>
    </source>
</evidence>
<dbReference type="PANTHER" id="PTHR30521:SF4">
    <property type="entry name" value="DEFERROCHELATASE"/>
    <property type="match status" value="1"/>
</dbReference>
<feature type="domain" description="Dyp-type peroxidase C-terminal" evidence="18">
    <location>
        <begin position="212"/>
        <end position="395"/>
    </location>
</feature>
<sequence length="410" mass="44612">MLNLSRRSLLQGVAVTAGAVPLAATLPRAATAQPGAKAGNVLPFHGVHQMGIVNAPPAAGILASFSVLAPDRKELERLMRTLTERTAFLMAGGTPPAFDPRFPPADSGILGPTIVPENLTVTVAVGESLFDDRFGLQKLKPARLHTMTRFPNDALEAGMCHGDVLLQICADTQAGCIHALRDIIKHTPDLLMLRWKIDGFLPAQPADGTAETPRNLFGFKDGTANPDTTNAKLMEEVVWVQPGGDEPAWTAGGSYQAVRLVRHFVERWDRTPLQEQEAIFGRKRDSGAPIGGKTEHEIPDYAADPEGKVIPHDSHMRLANPRDPESRKHLLLRRAFNYSRGVTKSGQLDMGLAFICFQRDLEAGFIYVQNRLNGEPFEEYIKPFGGGYFFVLPGVADPSSHFGQALLESA</sequence>